<dbReference type="Gene3D" id="1.20.120.790">
    <property type="entry name" value="Heat shock protein 90, C-terminal domain"/>
    <property type="match status" value="1"/>
</dbReference>
<keyword evidence="12" id="KW-0143">Chaperone</keyword>
<evidence type="ECO:0000256" key="4">
    <source>
        <dbReference type="ARBA" id="ARBA00022553"/>
    </source>
</evidence>
<comment type="similarity">
    <text evidence="3">Belongs to the heat shock protein 90 family.</text>
</comment>
<evidence type="ECO:0000256" key="12">
    <source>
        <dbReference type="ARBA" id="ARBA00023186"/>
    </source>
</evidence>
<dbReference type="GO" id="GO:0005524">
    <property type="term" value="F:ATP binding"/>
    <property type="evidence" value="ECO:0007669"/>
    <property type="project" value="UniProtKB-KW"/>
</dbReference>
<keyword evidence="5 18" id="KW-0547">Nucleotide-binding</keyword>
<dbReference type="Proteomes" id="UP000215335">
    <property type="component" value="Unassembled WGS sequence"/>
</dbReference>
<dbReference type="SUPFAM" id="SSF54211">
    <property type="entry name" value="Ribosomal protein S5 domain 2-like"/>
    <property type="match status" value="1"/>
</dbReference>
<evidence type="ECO:0000256" key="2">
    <source>
        <dbReference type="ARBA" id="ARBA00004305"/>
    </source>
</evidence>
<dbReference type="FunFam" id="3.30.565.10:FF:000021">
    <property type="entry name" value="Heat shock protein 75 kDa, mitochondrial"/>
    <property type="match status" value="1"/>
</dbReference>
<keyword evidence="20" id="KW-1185">Reference proteome</keyword>
<keyword evidence="6" id="KW-0999">Mitochondrion inner membrane</keyword>
<keyword evidence="9" id="KW-0007">Acetylation</keyword>
<gene>
    <name evidence="19" type="ORF">TSAR_008745</name>
</gene>
<evidence type="ECO:0000256" key="11">
    <source>
        <dbReference type="ARBA" id="ARBA00023136"/>
    </source>
</evidence>
<sequence length="714" mass="81467">MAASIRLQHALRLGKKSFSLSVTKINRTYNYSVLSRCRGNTSAWTLNQARFLSSQAAPESSTTADSTEDHNIIKDTEKKIGDTDKHEFQSETRMLLNIVAKSLYSDKEVFIRELVSNASDALEKLRYLRLSENLSADQGADRNLEIHIATDKQNRSIVIQDTGVGMTKEELISNLGTIARSGSKAFLEELQEKKGAEEASKIIGQFGVGFYSAFMVADKVEVFTKSYKNNSEGLYWVSDGSGAYEIAKAEGVQPGTKIVIHLRSDCREFSDEDTVNGIIQKYSNFVGSPIFVNGKRANTIEALWMLDPKEVTPEQHIQFYRFIANSYDEPKFTLHYTTDAPVSIRALLYFPEGKPGLFEMARDASIGVALYSRKVLIQNKAENILPKFLRFVKGVVDSEDIPLNLSRELLQNSALITKLRNVLTTRIIRFLQEQAKKRPEDYLKFYNEYNTFFKEGIITSTDDTGKEEISKLLRFESSMKNPGEVISLVDYCDGLAKDQKYIYYLAAPNRALAEQSPYFESFKKRKLEVLFCYEPYDELVLMHLKRFKSYDVISVEKEMHQNTEATEKENTGIFNEEEVKDLISYVKRTLKNKAHDVKITNRLEFHPCVVTVQDMAAARHFIRTQSHQFNDEMRYSLLQPRLEINPHHPLIKKLIKLKTSDKEIADMLIEQLFMSSMVAAGLVEDSRGLLISMNQLLTLILEKTDDKKVHSSDK</sequence>
<evidence type="ECO:0000256" key="18">
    <source>
        <dbReference type="PIRSR" id="PIRSR002583-1"/>
    </source>
</evidence>
<evidence type="ECO:0000256" key="6">
    <source>
        <dbReference type="ARBA" id="ARBA00022792"/>
    </source>
</evidence>
<evidence type="ECO:0000256" key="1">
    <source>
        <dbReference type="ARBA" id="ARBA00004273"/>
    </source>
</evidence>
<dbReference type="PANTHER" id="PTHR11528">
    <property type="entry name" value="HEAT SHOCK PROTEIN 90 FAMILY MEMBER"/>
    <property type="match status" value="1"/>
</dbReference>
<dbReference type="GO" id="GO:0051082">
    <property type="term" value="F:unfolded protein binding"/>
    <property type="evidence" value="ECO:0007669"/>
    <property type="project" value="InterPro"/>
</dbReference>
<feature type="binding site" evidence="18">
    <location>
        <position position="256"/>
    </location>
    <ligand>
        <name>ATP</name>
        <dbReference type="ChEBI" id="CHEBI:30616"/>
    </ligand>
</feature>
<dbReference type="STRING" id="543379.A0A232FFT5"/>
<dbReference type="NCBIfam" id="NF003555">
    <property type="entry name" value="PRK05218.1"/>
    <property type="match status" value="1"/>
</dbReference>
<dbReference type="InterPro" id="IPR037196">
    <property type="entry name" value="HSP90_C"/>
</dbReference>
<evidence type="ECO:0000256" key="10">
    <source>
        <dbReference type="ARBA" id="ARBA00023128"/>
    </source>
</evidence>
<comment type="subunit">
    <text evidence="14">Binds to the intracellular domain of tumor necrosis factor type 1 receptor. Binds to RB1. Interacts with SRC. Interacts with SDHA.</text>
</comment>
<protein>
    <recommendedName>
        <fullName evidence="15">Heat shock protein 75 kDa, mitochondrial</fullName>
    </recommendedName>
    <alternativeName>
        <fullName evidence="17">TNFR-associated protein 1</fullName>
    </alternativeName>
    <alternativeName>
        <fullName evidence="16">Tumor necrosis factor type 1 receptor-associated protein</fullName>
    </alternativeName>
</protein>
<dbReference type="GO" id="GO:0005743">
    <property type="term" value="C:mitochondrial inner membrane"/>
    <property type="evidence" value="ECO:0007669"/>
    <property type="project" value="UniProtKB-SubCell"/>
</dbReference>
<feature type="binding site" evidence="18">
    <location>
        <position position="117"/>
    </location>
    <ligand>
        <name>ATP</name>
        <dbReference type="ChEBI" id="CHEBI:30616"/>
    </ligand>
</feature>
<name>A0A232FFT5_9HYME</name>
<dbReference type="FunFam" id="3.40.50.11260:FF:000004">
    <property type="entry name" value="Heat shock protein 75 mitochondrial"/>
    <property type="match status" value="1"/>
</dbReference>
<reference evidence="19 20" key="1">
    <citation type="journal article" date="2017" name="Curr. Biol.">
        <title>The Evolution of Venom by Co-option of Single-Copy Genes.</title>
        <authorList>
            <person name="Martinson E.O."/>
            <person name="Mrinalini"/>
            <person name="Kelkar Y.D."/>
            <person name="Chang C.H."/>
            <person name="Werren J.H."/>
        </authorList>
    </citation>
    <scope>NUCLEOTIDE SEQUENCE [LARGE SCALE GENOMIC DNA]</scope>
    <source>
        <strain evidence="19 20">Alberta</strain>
        <tissue evidence="19">Whole body</tissue>
    </source>
</reference>
<dbReference type="GO" id="GO:0016887">
    <property type="term" value="F:ATP hydrolysis activity"/>
    <property type="evidence" value="ECO:0007669"/>
    <property type="project" value="InterPro"/>
</dbReference>
<evidence type="ECO:0000256" key="5">
    <source>
        <dbReference type="ARBA" id="ARBA00022741"/>
    </source>
</evidence>
<dbReference type="PIRSF" id="PIRSF002583">
    <property type="entry name" value="Hsp90"/>
    <property type="match status" value="1"/>
</dbReference>
<dbReference type="GO" id="GO:0140662">
    <property type="term" value="F:ATP-dependent protein folding chaperone"/>
    <property type="evidence" value="ECO:0007669"/>
    <property type="project" value="InterPro"/>
</dbReference>
<feature type="binding site" evidence="18">
    <location>
        <position position="113"/>
    </location>
    <ligand>
        <name>ATP</name>
        <dbReference type="ChEBI" id="CHEBI:30616"/>
    </ligand>
</feature>
<dbReference type="PRINTS" id="PR00775">
    <property type="entry name" value="HEATSHOCK90"/>
</dbReference>
<dbReference type="AlphaFoldDB" id="A0A232FFT5"/>
<dbReference type="InterPro" id="IPR036890">
    <property type="entry name" value="HATPase_C_sf"/>
</dbReference>
<dbReference type="CDD" id="cd16927">
    <property type="entry name" value="HATPase_Hsp90-like"/>
    <property type="match status" value="1"/>
</dbReference>
<keyword evidence="8" id="KW-0809">Transit peptide</keyword>
<keyword evidence="7 18" id="KW-0067">ATP-binding</keyword>
<dbReference type="SUPFAM" id="SSF55874">
    <property type="entry name" value="ATPase domain of HSP90 chaperone/DNA topoisomerase II/histidine kinase"/>
    <property type="match status" value="1"/>
</dbReference>
<dbReference type="FunFam" id="3.30.230.80:FF:000004">
    <property type="entry name" value="Heat shock protein 75 kDa"/>
    <property type="match status" value="1"/>
</dbReference>
<evidence type="ECO:0000313" key="19">
    <source>
        <dbReference type="EMBL" id="OXU29299.1"/>
    </source>
</evidence>
<feature type="binding site" evidence="18">
    <location>
        <position position="161"/>
    </location>
    <ligand>
        <name>ATP</name>
        <dbReference type="ChEBI" id="CHEBI:30616"/>
    </ligand>
</feature>
<dbReference type="InterPro" id="IPR020575">
    <property type="entry name" value="Hsp90_N"/>
</dbReference>
<evidence type="ECO:0000256" key="14">
    <source>
        <dbReference type="ARBA" id="ARBA00066161"/>
    </source>
</evidence>
<evidence type="ECO:0000313" key="20">
    <source>
        <dbReference type="Proteomes" id="UP000215335"/>
    </source>
</evidence>
<feature type="binding site" evidence="18">
    <location>
        <begin position="205"/>
        <end position="210"/>
    </location>
    <ligand>
        <name>ATP</name>
        <dbReference type="ChEBI" id="CHEBI:30616"/>
    </ligand>
</feature>
<dbReference type="Gene3D" id="3.30.565.10">
    <property type="entry name" value="Histidine kinase-like ATPase, C-terminal domain"/>
    <property type="match status" value="1"/>
</dbReference>
<dbReference type="EMBL" id="NNAY01000312">
    <property type="protein sequence ID" value="OXU29299.1"/>
    <property type="molecule type" value="Genomic_DNA"/>
</dbReference>
<dbReference type="HAMAP" id="MF_00505">
    <property type="entry name" value="HSP90"/>
    <property type="match status" value="1"/>
</dbReference>
<dbReference type="Pfam" id="PF13589">
    <property type="entry name" value="HATPase_c_3"/>
    <property type="match status" value="1"/>
</dbReference>
<feature type="binding site" evidence="18">
    <location>
        <begin position="181"/>
        <end position="182"/>
    </location>
    <ligand>
        <name>ATP</name>
        <dbReference type="ChEBI" id="CHEBI:30616"/>
    </ligand>
</feature>
<dbReference type="Pfam" id="PF00183">
    <property type="entry name" value="HSP90"/>
    <property type="match status" value="1"/>
</dbReference>
<evidence type="ECO:0000256" key="7">
    <source>
        <dbReference type="ARBA" id="ARBA00022840"/>
    </source>
</evidence>
<dbReference type="Gene3D" id="3.30.230.80">
    <property type="match status" value="1"/>
</dbReference>
<keyword evidence="10" id="KW-0496">Mitochondrion</keyword>
<organism evidence="19 20">
    <name type="scientific">Trichomalopsis sarcophagae</name>
    <dbReference type="NCBI Taxonomy" id="543379"/>
    <lineage>
        <taxon>Eukaryota</taxon>
        <taxon>Metazoa</taxon>
        <taxon>Ecdysozoa</taxon>
        <taxon>Arthropoda</taxon>
        <taxon>Hexapoda</taxon>
        <taxon>Insecta</taxon>
        <taxon>Pterygota</taxon>
        <taxon>Neoptera</taxon>
        <taxon>Endopterygota</taxon>
        <taxon>Hymenoptera</taxon>
        <taxon>Apocrita</taxon>
        <taxon>Proctotrupomorpha</taxon>
        <taxon>Chalcidoidea</taxon>
        <taxon>Pteromalidae</taxon>
        <taxon>Pteromalinae</taxon>
        <taxon>Trichomalopsis</taxon>
    </lineage>
</organism>
<keyword evidence="4" id="KW-0597">Phosphoprotein</keyword>
<evidence type="ECO:0000256" key="8">
    <source>
        <dbReference type="ARBA" id="ARBA00022946"/>
    </source>
</evidence>
<evidence type="ECO:0000256" key="3">
    <source>
        <dbReference type="ARBA" id="ARBA00008239"/>
    </source>
</evidence>
<evidence type="ECO:0000256" key="16">
    <source>
        <dbReference type="ARBA" id="ARBA00076190"/>
    </source>
</evidence>
<comment type="caution">
    <text evidence="19">The sequence shown here is derived from an EMBL/GenBank/DDBJ whole genome shotgun (WGS) entry which is preliminary data.</text>
</comment>
<dbReference type="InterPro" id="IPR020568">
    <property type="entry name" value="Ribosomal_Su5_D2-typ_SF"/>
</dbReference>
<evidence type="ECO:0000256" key="15">
    <source>
        <dbReference type="ARBA" id="ARBA00073018"/>
    </source>
</evidence>
<proteinExistence type="inferred from homology"/>
<dbReference type="FunFam" id="1.20.120.790:FF:000004">
    <property type="entry name" value="Heat shock protein 75 kDa"/>
    <property type="match status" value="1"/>
</dbReference>
<dbReference type="OrthoDB" id="28737at2759"/>
<feature type="binding site" evidence="18">
    <location>
        <position position="174"/>
    </location>
    <ligand>
        <name>ATP</name>
        <dbReference type="ChEBI" id="CHEBI:30616"/>
    </ligand>
</feature>
<evidence type="ECO:0000256" key="17">
    <source>
        <dbReference type="ARBA" id="ARBA00080766"/>
    </source>
</evidence>
<accession>A0A232FFT5</accession>
<evidence type="ECO:0000256" key="13">
    <source>
        <dbReference type="ARBA" id="ARBA00057498"/>
    </source>
</evidence>
<dbReference type="SUPFAM" id="SSF110942">
    <property type="entry name" value="HSP90 C-terminal domain"/>
    <property type="match status" value="1"/>
</dbReference>
<keyword evidence="11" id="KW-0472">Membrane</keyword>
<evidence type="ECO:0000256" key="9">
    <source>
        <dbReference type="ARBA" id="ARBA00022990"/>
    </source>
</evidence>
<dbReference type="GO" id="GO:0019901">
    <property type="term" value="F:protein kinase binding"/>
    <property type="evidence" value="ECO:0007669"/>
    <property type="project" value="UniProtKB-ARBA"/>
</dbReference>
<feature type="binding site" evidence="18">
    <location>
        <position position="407"/>
    </location>
    <ligand>
        <name>ATP</name>
        <dbReference type="ChEBI" id="CHEBI:30616"/>
    </ligand>
</feature>
<dbReference type="GO" id="GO:0005759">
    <property type="term" value="C:mitochondrial matrix"/>
    <property type="evidence" value="ECO:0007669"/>
    <property type="project" value="UniProtKB-SubCell"/>
</dbReference>
<dbReference type="Gene3D" id="3.40.50.11260">
    <property type="match status" value="1"/>
</dbReference>
<feature type="binding site" evidence="18">
    <location>
        <position position="166"/>
    </location>
    <ligand>
        <name>ATP</name>
        <dbReference type="ChEBI" id="CHEBI:30616"/>
    </ligand>
</feature>
<comment type="subcellular location">
    <subcellularLocation>
        <location evidence="1">Mitochondrion inner membrane</location>
    </subcellularLocation>
    <subcellularLocation>
        <location evidence="2">Mitochondrion matrix</location>
    </subcellularLocation>
</comment>
<comment type="function">
    <text evidence="13">Chaperone that expresses an ATPase activity. Involved in maintaining mitochondrial function and polarization, downstream of PINK1 and mitochondrial complex I. Is a negative regulator of mitochondrial respiration able to modulate the balance between oxidative phosphorylation and aerobic glycolysis. The impact of TRAP1 on mitochondrial respiration is probably mediated by modulation of mitochondrial SRC and inhibition of SDHA.</text>
</comment>
<dbReference type="InterPro" id="IPR001404">
    <property type="entry name" value="Hsp90_fam"/>
</dbReference>